<dbReference type="EMBL" id="MNVB01000055">
    <property type="protein sequence ID" value="OIO16689.1"/>
    <property type="molecule type" value="Genomic_DNA"/>
</dbReference>
<dbReference type="CDD" id="cd02511">
    <property type="entry name" value="Beta4Glucosyltransferase"/>
    <property type="match status" value="1"/>
</dbReference>
<dbReference type="SUPFAM" id="SSF53448">
    <property type="entry name" value="Nucleotide-diphospho-sugar transferases"/>
    <property type="match status" value="1"/>
</dbReference>
<dbReference type="InterPro" id="IPR001173">
    <property type="entry name" value="Glyco_trans_2-like"/>
</dbReference>
<name>A0A1J4TZX5_9BACT</name>
<gene>
    <name evidence="2" type="ORF">AUJ29_02475</name>
</gene>
<dbReference type="Pfam" id="PF00535">
    <property type="entry name" value="Glycos_transf_2"/>
    <property type="match status" value="1"/>
</dbReference>
<reference evidence="2 3" key="1">
    <citation type="journal article" date="2016" name="Environ. Microbiol.">
        <title>Genomic resolution of a cold subsurface aquifer community provides metabolic insights for novel microbes adapted to high CO concentrations.</title>
        <authorList>
            <person name="Probst A.J."/>
            <person name="Castelle C.J."/>
            <person name="Singh A."/>
            <person name="Brown C.T."/>
            <person name="Anantharaman K."/>
            <person name="Sharon I."/>
            <person name="Hug L.A."/>
            <person name="Burstein D."/>
            <person name="Emerson J.B."/>
            <person name="Thomas B.C."/>
            <person name="Banfield J.F."/>
        </authorList>
    </citation>
    <scope>NUCLEOTIDE SEQUENCE [LARGE SCALE GENOMIC DNA]</scope>
    <source>
        <strain evidence="2">CG1_02_38_13</strain>
    </source>
</reference>
<evidence type="ECO:0000313" key="3">
    <source>
        <dbReference type="Proteomes" id="UP000182465"/>
    </source>
</evidence>
<dbReference type="Proteomes" id="UP000182465">
    <property type="component" value="Unassembled WGS sequence"/>
</dbReference>
<protein>
    <recommendedName>
        <fullName evidence="1">Glycosyltransferase 2-like domain-containing protein</fullName>
    </recommendedName>
</protein>
<accession>A0A1J4TZX5</accession>
<evidence type="ECO:0000259" key="1">
    <source>
        <dbReference type="Pfam" id="PF00535"/>
    </source>
</evidence>
<dbReference type="AlphaFoldDB" id="A0A1J4TZX5"/>
<proteinExistence type="predicted"/>
<dbReference type="Gene3D" id="3.90.550.10">
    <property type="entry name" value="Spore Coat Polysaccharide Biosynthesis Protein SpsA, Chain A"/>
    <property type="match status" value="1"/>
</dbReference>
<evidence type="ECO:0000313" key="2">
    <source>
        <dbReference type="EMBL" id="OIO16689.1"/>
    </source>
</evidence>
<dbReference type="InterPro" id="IPR029044">
    <property type="entry name" value="Nucleotide-diphossugar_trans"/>
</dbReference>
<organism evidence="2 3">
    <name type="scientific">Candidatus Kuenenbacteria bacterium CG1_02_38_13</name>
    <dbReference type="NCBI Taxonomy" id="1805235"/>
    <lineage>
        <taxon>Bacteria</taxon>
        <taxon>Candidatus Kueneniibacteriota</taxon>
    </lineage>
</organism>
<dbReference type="PANTHER" id="PTHR43630:SF2">
    <property type="entry name" value="GLYCOSYLTRANSFERASE"/>
    <property type="match status" value="1"/>
</dbReference>
<sequence length="278" mass="32354">MVEMKGSEKQTITAIIPAFNEEINIERCIKSVLWCDRVVVLWMGNDNTGKIARSLGTEVVELNKNTKPDFTSVQKNINWAIDNATTDWILRIDADEEVTLKLQKEIVTLLNGYIVNEKTMEQCSNLAILQIPVAFGIPRNQYFLGAFLKGGDWYYDRLGRLFRPESARYEPIVPVHEQFKVTGKIGYLQNRLNHYSHPTFKDAIQKFQLYTDAEVSQIKDSVWLAILKMIVLPPYLFGRWVFWHHGYRDGWRGIVASALRGWYEFLRFWKYLAHSAKT</sequence>
<feature type="domain" description="Glycosyltransferase 2-like" evidence="1">
    <location>
        <begin position="14"/>
        <end position="103"/>
    </location>
</feature>
<comment type="caution">
    <text evidence="2">The sequence shown here is derived from an EMBL/GenBank/DDBJ whole genome shotgun (WGS) entry which is preliminary data.</text>
</comment>
<dbReference type="PANTHER" id="PTHR43630">
    <property type="entry name" value="POLY-BETA-1,6-N-ACETYL-D-GLUCOSAMINE SYNTHASE"/>
    <property type="match status" value="1"/>
</dbReference>